<reference evidence="2" key="1">
    <citation type="submission" date="2018-05" db="EMBL/GenBank/DDBJ databases">
        <authorList>
            <person name="Lanie J.A."/>
            <person name="Ng W.-L."/>
            <person name="Kazmierczak K.M."/>
            <person name="Andrzejewski T.M."/>
            <person name="Davidsen T.M."/>
            <person name="Wayne K.J."/>
            <person name="Tettelin H."/>
            <person name="Glass J.I."/>
            <person name="Rusch D."/>
            <person name="Podicherti R."/>
            <person name="Tsui H.-C.T."/>
            <person name="Winkler M.E."/>
        </authorList>
    </citation>
    <scope>NUCLEOTIDE SEQUENCE</scope>
</reference>
<organism evidence="2">
    <name type="scientific">marine metagenome</name>
    <dbReference type="NCBI Taxonomy" id="408172"/>
    <lineage>
        <taxon>unclassified sequences</taxon>
        <taxon>metagenomes</taxon>
        <taxon>ecological metagenomes</taxon>
    </lineage>
</organism>
<dbReference type="SUPFAM" id="SSF48317">
    <property type="entry name" value="Acid phosphatase/Vanadium-dependent haloperoxidase"/>
    <property type="match status" value="1"/>
</dbReference>
<evidence type="ECO:0000313" key="2">
    <source>
        <dbReference type="EMBL" id="SVA38345.1"/>
    </source>
</evidence>
<name>A0A381VDA1_9ZZZZ</name>
<dbReference type="PANTHER" id="PTHR14969:SF13">
    <property type="entry name" value="AT30094P"/>
    <property type="match status" value="1"/>
</dbReference>
<protein>
    <recommendedName>
        <fullName evidence="1">Phosphatidic acid phosphatase type 2/haloperoxidase domain-containing protein</fullName>
    </recommendedName>
</protein>
<accession>A0A381VDA1</accession>
<dbReference type="Gene3D" id="1.20.144.10">
    <property type="entry name" value="Phosphatidic acid phosphatase type 2/haloperoxidase"/>
    <property type="match status" value="1"/>
</dbReference>
<sequence length="268" mass="30063">MNRFIFVKNKILIIFLIINCVGISQAESQKGFWENHKHIWLSGFNYKNHKIPFWCTALTTIALSVKDEEIYRNIKQFQNRNPSINKPSETITLLGDGYVDISILGAFFLKGLLLNDHRATKTASLGFKGMIHTGIIVQVLKHVTGRQRPGAGKGKDRWHGPSGALKRYNSGRWALYDAFPSGHTIAAWSLATVVSHQYAHLKYVPPLAYTLAAGAGLSRVTEDTHWASDVFFGAVIGYEITRQIIQIESSETIAVYPQRNGIQIVYAF</sequence>
<dbReference type="PANTHER" id="PTHR14969">
    <property type="entry name" value="SPHINGOSINE-1-PHOSPHATE PHOSPHOHYDROLASE"/>
    <property type="match status" value="1"/>
</dbReference>
<proteinExistence type="predicted"/>
<gene>
    <name evidence="2" type="ORF">METZ01_LOCUS91199</name>
</gene>
<feature type="domain" description="Phosphatidic acid phosphatase type 2/haloperoxidase" evidence="1">
    <location>
        <begin position="130"/>
        <end position="244"/>
    </location>
</feature>
<dbReference type="InterPro" id="IPR000326">
    <property type="entry name" value="PAP2/HPO"/>
</dbReference>
<dbReference type="Pfam" id="PF01569">
    <property type="entry name" value="PAP2"/>
    <property type="match status" value="1"/>
</dbReference>
<dbReference type="InterPro" id="IPR036938">
    <property type="entry name" value="PAP2/HPO_sf"/>
</dbReference>
<dbReference type="AlphaFoldDB" id="A0A381VDA1"/>
<evidence type="ECO:0000259" key="1">
    <source>
        <dbReference type="Pfam" id="PF01569"/>
    </source>
</evidence>
<dbReference type="EMBL" id="UINC01008525">
    <property type="protein sequence ID" value="SVA38345.1"/>
    <property type="molecule type" value="Genomic_DNA"/>
</dbReference>
<dbReference type="CDD" id="cd03394">
    <property type="entry name" value="PAP2_like_5"/>
    <property type="match status" value="1"/>
</dbReference>